<dbReference type="PANTHER" id="PTHR30055:SF238">
    <property type="entry name" value="MYCOFACTOCIN BIOSYNTHESIS TRANSCRIPTIONAL REGULATOR MFTR-RELATED"/>
    <property type="match status" value="1"/>
</dbReference>
<dbReference type="Proteomes" id="UP001185755">
    <property type="component" value="Unassembled WGS sequence"/>
</dbReference>
<dbReference type="Pfam" id="PF17754">
    <property type="entry name" value="TetR_C_14"/>
    <property type="match status" value="1"/>
</dbReference>
<evidence type="ECO:0000256" key="4">
    <source>
        <dbReference type="PROSITE-ProRule" id="PRU00335"/>
    </source>
</evidence>
<dbReference type="Gene3D" id="1.10.10.60">
    <property type="entry name" value="Homeodomain-like"/>
    <property type="match status" value="1"/>
</dbReference>
<dbReference type="PROSITE" id="PS01081">
    <property type="entry name" value="HTH_TETR_1"/>
    <property type="match status" value="1"/>
</dbReference>
<dbReference type="Gene3D" id="1.10.357.10">
    <property type="entry name" value="Tetracycline Repressor, domain 2"/>
    <property type="match status" value="1"/>
</dbReference>
<accession>A0ABU4BA72</accession>
<evidence type="ECO:0000313" key="7">
    <source>
        <dbReference type="EMBL" id="MDV6261075.1"/>
    </source>
</evidence>
<sequence length="227" mass="24491">MVIVTSPTGLRDLKKAATRDALGLAAVRLGKLHGFDAVTADAIAHEAGVSTRTFHNYFSNKEEAVLHHIEVSALEWFELLRARPSTEPIWDSLRHIAINLVADPGRDLEDTFAAARLIEANPALMARKLEMHHSLTRKLGEAIAERTGTDIDTDLYPNLLQMAVGGAVTSALNIWITDPAGASTPKALIEDAFDQLRAGLPEPNGHSAGSTPEPHPHPDSSEHNRGA</sequence>
<evidence type="ECO:0000259" key="6">
    <source>
        <dbReference type="PROSITE" id="PS50977"/>
    </source>
</evidence>
<dbReference type="InterPro" id="IPR041347">
    <property type="entry name" value="MftR_C"/>
</dbReference>
<dbReference type="InterPro" id="IPR023772">
    <property type="entry name" value="DNA-bd_HTH_TetR-type_CS"/>
</dbReference>
<keyword evidence="2 4" id="KW-0238">DNA-binding</keyword>
<comment type="caution">
    <text evidence="7">The sequence shown here is derived from an EMBL/GenBank/DDBJ whole genome shotgun (WGS) entry which is preliminary data.</text>
</comment>
<dbReference type="SUPFAM" id="SSF46689">
    <property type="entry name" value="Homeodomain-like"/>
    <property type="match status" value="1"/>
</dbReference>
<dbReference type="InterPro" id="IPR050109">
    <property type="entry name" value="HTH-type_TetR-like_transc_reg"/>
</dbReference>
<feature type="region of interest" description="Disordered" evidence="5">
    <location>
        <begin position="194"/>
        <end position="227"/>
    </location>
</feature>
<dbReference type="PANTHER" id="PTHR30055">
    <property type="entry name" value="HTH-TYPE TRANSCRIPTIONAL REGULATOR RUTR"/>
    <property type="match status" value="1"/>
</dbReference>
<keyword evidence="1" id="KW-0805">Transcription regulation</keyword>
<dbReference type="InterPro" id="IPR001647">
    <property type="entry name" value="HTH_TetR"/>
</dbReference>
<organism evidence="7 8">
    <name type="scientific">Rhodococcoides yunnanense</name>
    <dbReference type="NCBI Taxonomy" id="278209"/>
    <lineage>
        <taxon>Bacteria</taxon>
        <taxon>Bacillati</taxon>
        <taxon>Actinomycetota</taxon>
        <taxon>Actinomycetes</taxon>
        <taxon>Mycobacteriales</taxon>
        <taxon>Nocardiaceae</taxon>
        <taxon>Rhodococcoides</taxon>
    </lineage>
</organism>
<evidence type="ECO:0000256" key="1">
    <source>
        <dbReference type="ARBA" id="ARBA00023015"/>
    </source>
</evidence>
<feature type="domain" description="HTH tetR-type" evidence="6">
    <location>
        <begin position="16"/>
        <end position="76"/>
    </location>
</feature>
<proteinExistence type="predicted"/>
<dbReference type="EMBL" id="JAWLJX010000001">
    <property type="protein sequence ID" value="MDV6261075.1"/>
    <property type="molecule type" value="Genomic_DNA"/>
</dbReference>
<protein>
    <submittedName>
        <fullName evidence="7">TetR family transcriptional regulator</fullName>
    </submittedName>
</protein>
<feature type="compositionally biased region" description="Basic and acidic residues" evidence="5">
    <location>
        <begin position="214"/>
        <end position="227"/>
    </location>
</feature>
<evidence type="ECO:0000256" key="2">
    <source>
        <dbReference type="ARBA" id="ARBA00023125"/>
    </source>
</evidence>
<keyword evidence="8" id="KW-1185">Reference proteome</keyword>
<keyword evidence="3" id="KW-0804">Transcription</keyword>
<name>A0ABU4BA72_9NOCA</name>
<dbReference type="RefSeq" id="WP_283273198.1">
    <property type="nucleotide sequence ID" value="NZ_JAWLJX010000001.1"/>
</dbReference>
<dbReference type="PROSITE" id="PS50977">
    <property type="entry name" value="HTH_TETR_2"/>
    <property type="match status" value="1"/>
</dbReference>
<evidence type="ECO:0000313" key="8">
    <source>
        <dbReference type="Proteomes" id="UP001185755"/>
    </source>
</evidence>
<gene>
    <name evidence="7" type="ORF">R3P96_06950</name>
</gene>
<dbReference type="InterPro" id="IPR009057">
    <property type="entry name" value="Homeodomain-like_sf"/>
</dbReference>
<feature type="DNA-binding region" description="H-T-H motif" evidence="4">
    <location>
        <begin position="39"/>
        <end position="58"/>
    </location>
</feature>
<dbReference type="Pfam" id="PF00440">
    <property type="entry name" value="TetR_N"/>
    <property type="match status" value="1"/>
</dbReference>
<reference evidence="7 8" key="1">
    <citation type="submission" date="2023-10" db="EMBL/GenBank/DDBJ databases">
        <title>Development of a sustainable strategy for remediation of hydrocarbon-contaminated territories based on the waste exchange concept.</title>
        <authorList>
            <person name="Krivoruchko A."/>
        </authorList>
    </citation>
    <scope>NUCLEOTIDE SEQUENCE [LARGE SCALE GENOMIC DNA]</scope>
    <source>
        <strain evidence="7 8">IEGM 1323</strain>
    </source>
</reference>
<evidence type="ECO:0000256" key="3">
    <source>
        <dbReference type="ARBA" id="ARBA00023163"/>
    </source>
</evidence>
<evidence type="ECO:0000256" key="5">
    <source>
        <dbReference type="SAM" id="MobiDB-lite"/>
    </source>
</evidence>